<evidence type="ECO:0000259" key="2">
    <source>
        <dbReference type="Pfam" id="PF13509"/>
    </source>
</evidence>
<dbReference type="AlphaFoldDB" id="I5C6X1"/>
<organism evidence="4 5">
    <name type="scientific">Nitritalea halalkaliphila LW7</name>
    <dbReference type="NCBI Taxonomy" id="1189621"/>
    <lineage>
        <taxon>Bacteria</taxon>
        <taxon>Pseudomonadati</taxon>
        <taxon>Bacteroidota</taxon>
        <taxon>Cytophagia</taxon>
        <taxon>Cytophagales</taxon>
        <taxon>Cyclobacteriaceae</taxon>
        <taxon>Nitritalea</taxon>
    </lineage>
</organism>
<dbReference type="EMBL" id="AJYA01000014">
    <property type="protein sequence ID" value="EIM77573.1"/>
    <property type="molecule type" value="Genomic_DNA"/>
</dbReference>
<dbReference type="RefSeq" id="WP_009054107.1">
    <property type="nucleotide sequence ID" value="NZ_AJYA01000014.1"/>
</dbReference>
<evidence type="ECO:0000256" key="1">
    <source>
        <dbReference type="PIRNR" id="PIRNR012524"/>
    </source>
</evidence>
<name>I5C6X1_9BACT</name>
<comment type="similarity">
    <text evidence="1">Belongs to the CvfB family.</text>
</comment>
<dbReference type="Pfam" id="PF13509">
    <property type="entry name" value="S1_2"/>
    <property type="match status" value="1"/>
</dbReference>
<dbReference type="Pfam" id="PF17783">
    <property type="entry name" value="WHD_CvfB"/>
    <property type="match status" value="1"/>
</dbReference>
<sequence length="278" mass="31687">MEELGKLSRLPIARLSANGAYLMTKAGEEVLLPNRYLKGEEQVGQEIEVFIYTDSEDRPVAVTDTPKAMLDEFAVMELKSLTKIGAFMDWGLLKDLFVPKSEMLPTMEEGKLYLIRVCLDYKGERLIGSARYEDFLENPEGVFTEGEALPGLFFSRSPLGYKILLRDKYEGLLYSDEVFRKVYLGSYEEVYIKKVRPDGKIDLSLDPVGREKYEKGAEKILLALQKEKFLPLHDKSSPETIKNVLGMSKKSFKQAIGQLYKAKRIRIEPDGIYLTTEI</sequence>
<proteinExistence type="inferred from homology"/>
<dbReference type="STRING" id="1189621.A3SI_06439"/>
<dbReference type="PANTHER" id="PTHR37296:SF1">
    <property type="entry name" value="CONSERVED VIRULENCE FACTOR B"/>
    <property type="match status" value="1"/>
</dbReference>
<evidence type="ECO:0000313" key="5">
    <source>
        <dbReference type="Proteomes" id="UP000005551"/>
    </source>
</evidence>
<protein>
    <submittedName>
        <fullName evidence="4">RNA binding S1 domain-containing protein</fullName>
    </submittedName>
</protein>
<dbReference type="InterPro" id="IPR036388">
    <property type="entry name" value="WH-like_DNA-bd_sf"/>
</dbReference>
<feature type="domain" description="Conserved virulence factor B-like winged helix" evidence="3">
    <location>
        <begin position="218"/>
        <end position="274"/>
    </location>
</feature>
<dbReference type="Gene3D" id="2.40.50.140">
    <property type="entry name" value="Nucleic acid-binding proteins"/>
    <property type="match status" value="1"/>
</dbReference>
<evidence type="ECO:0000259" key="3">
    <source>
        <dbReference type="Pfam" id="PF17783"/>
    </source>
</evidence>
<gene>
    <name evidence="4" type="ORF">A3SI_06439</name>
</gene>
<comment type="caution">
    <text evidence="4">The sequence shown here is derived from an EMBL/GenBank/DDBJ whole genome shotgun (WGS) entry which is preliminary data.</text>
</comment>
<evidence type="ECO:0000313" key="4">
    <source>
        <dbReference type="EMBL" id="EIM77573.1"/>
    </source>
</evidence>
<dbReference type="OrthoDB" id="9801597at2"/>
<feature type="domain" description="Conserved virulence factor B first S1" evidence="2">
    <location>
        <begin position="4"/>
        <end position="63"/>
    </location>
</feature>
<keyword evidence="5" id="KW-1185">Reference proteome</keyword>
<dbReference type="InterPro" id="IPR012340">
    <property type="entry name" value="NA-bd_OB-fold"/>
</dbReference>
<dbReference type="PANTHER" id="PTHR37296">
    <property type="entry name" value="CONSERVED VIRULENCE FACTOR B"/>
    <property type="match status" value="1"/>
</dbReference>
<dbReference type="InterPro" id="IPR014464">
    <property type="entry name" value="CvfB_fam"/>
</dbReference>
<dbReference type="InterPro" id="IPR039566">
    <property type="entry name" value="CvfB_S1_st"/>
</dbReference>
<reference evidence="4 5" key="1">
    <citation type="submission" date="2012-05" db="EMBL/GenBank/DDBJ databases">
        <title>Genome sequence of Nitritalea halalkaliphila LW7.</title>
        <authorList>
            <person name="Jangir P.K."/>
            <person name="Singh A."/>
            <person name="Shivaji S."/>
            <person name="Sharma R."/>
        </authorList>
    </citation>
    <scope>NUCLEOTIDE SEQUENCE [LARGE SCALE GENOMIC DNA]</scope>
    <source>
        <strain evidence="4 5">LW7</strain>
    </source>
</reference>
<dbReference type="InterPro" id="IPR040764">
    <property type="entry name" value="CvfB_WH"/>
</dbReference>
<dbReference type="PATRIC" id="fig|1189621.3.peg.1345"/>
<dbReference type="Proteomes" id="UP000005551">
    <property type="component" value="Unassembled WGS sequence"/>
</dbReference>
<dbReference type="PIRSF" id="PIRSF012524">
    <property type="entry name" value="YitL_S1"/>
    <property type="match status" value="1"/>
</dbReference>
<accession>I5C6X1</accession>
<dbReference type="Gene3D" id="1.10.10.10">
    <property type="entry name" value="Winged helix-like DNA-binding domain superfamily/Winged helix DNA-binding domain"/>
    <property type="match status" value="1"/>
</dbReference>